<dbReference type="Proteomes" id="UP001444054">
    <property type="component" value="Unassembled WGS sequence"/>
</dbReference>
<evidence type="ECO:0000313" key="2">
    <source>
        <dbReference type="Proteomes" id="UP001444054"/>
    </source>
</evidence>
<protein>
    <submittedName>
        <fullName evidence="1">Uncharacterized protein</fullName>
    </submittedName>
</protein>
<dbReference type="EMBL" id="JAGSGE020000035">
    <property type="protein sequence ID" value="MGD7042568.1"/>
    <property type="molecule type" value="Genomic_DNA"/>
</dbReference>
<gene>
    <name evidence="1" type="ORF">KC542_026445</name>
</gene>
<name>A0ACC7R293_KLEPN</name>
<reference evidence="1" key="2">
    <citation type="submission" date="2025-04" db="EMBL/GenBank/DDBJ databases">
        <authorList>
            <person name="Halder G."/>
            <person name="Chaudhuri B."/>
            <person name="Dutta S."/>
        </authorList>
    </citation>
    <scope>NUCLEOTIDE SEQUENCE</scope>
    <source>
        <strain evidence="1">FTCR7</strain>
    </source>
</reference>
<accession>A0ACC7R293</accession>
<organism evidence="1 2">
    <name type="scientific">Klebsiella pneumoniae subsp. pneumoniae</name>
    <dbReference type="NCBI Taxonomy" id="72407"/>
    <lineage>
        <taxon>Bacteria</taxon>
        <taxon>Pseudomonadati</taxon>
        <taxon>Pseudomonadota</taxon>
        <taxon>Gammaproteobacteria</taxon>
        <taxon>Enterobacterales</taxon>
        <taxon>Enterobacteriaceae</taxon>
        <taxon>Klebsiella/Raoultella group</taxon>
        <taxon>Klebsiella</taxon>
        <taxon>Klebsiella pneumoniae complex</taxon>
    </lineage>
</organism>
<evidence type="ECO:0000313" key="1">
    <source>
        <dbReference type="EMBL" id="MGD7042568.1"/>
    </source>
</evidence>
<sequence length="73" mass="7985">MSPKNRSVLRALSVPVDSGEVVRRRFGSRLIALVTLLLLPLLVFDVPQWLFIASQVVWGGGVWVGLSVATDKP</sequence>
<reference evidence="1" key="1">
    <citation type="journal article" date="2025" name="Microbiol. Spectr.">
        <title>Antimicrobial resistance and phylogenetic lineages of KPC-2-producing blood-borne Klebsiella pneumoniae subsp. pneumoniae from Kolkata, India during 2015-2024: Emergence of Klebsiella pneumoniae subsp. pneumoniae with blaKPC-2, blaNDM, and blaOXA-48-like triple carbapenemases.</title>
        <authorList>
            <person name="Halder G."/>
            <person name="Chaudhuri B.N."/>
            <person name="Veeraraghavan B."/>
            <person name="Denny P."/>
            <person name="Dutta P."/>
            <person name="Chakraborty M."/>
            <person name="Khan U.R."/>
            <person name="Ganguly S.S."/>
            <person name="Mandal S."/>
            <person name="Upadhyaya Y.P."/>
            <person name="Biswas B."/>
            <person name="Chakraborty A."/>
            <person name="Maiti S."/>
            <person name="Mondal H."/>
            <person name="Pal S."/>
            <person name="Dutta S."/>
        </authorList>
    </citation>
    <scope>NUCLEOTIDE SEQUENCE</scope>
    <source>
        <strain evidence="1">FTCR7</strain>
    </source>
</reference>
<proteinExistence type="predicted"/>
<comment type="caution">
    <text evidence="1">The sequence shown here is derived from an EMBL/GenBank/DDBJ whole genome shotgun (WGS) entry which is preliminary data.</text>
</comment>